<keyword evidence="1" id="KW-0472">Membrane</keyword>
<protein>
    <recommendedName>
        <fullName evidence="2">CAAX prenyl protease 2/Lysostaphin resistance protein A-like domain-containing protein</fullName>
    </recommendedName>
</protein>
<dbReference type="AlphaFoldDB" id="A0A023BU79"/>
<evidence type="ECO:0000256" key="1">
    <source>
        <dbReference type="SAM" id="Phobius"/>
    </source>
</evidence>
<reference evidence="3 4" key="1">
    <citation type="submission" date="2014-04" db="EMBL/GenBank/DDBJ databases">
        <title>Aquimarina sp. 22II-S11-z7 Genome Sequencing.</title>
        <authorList>
            <person name="Lai Q."/>
        </authorList>
    </citation>
    <scope>NUCLEOTIDE SEQUENCE [LARGE SCALE GENOMIC DNA]</scope>
    <source>
        <strain evidence="3 4">22II-S11-z7</strain>
    </source>
</reference>
<feature type="transmembrane region" description="Helical" evidence="1">
    <location>
        <begin position="12"/>
        <end position="43"/>
    </location>
</feature>
<dbReference type="PANTHER" id="PTHR39430:SF1">
    <property type="entry name" value="PROTEASE"/>
    <property type="match status" value="1"/>
</dbReference>
<dbReference type="EMBL" id="AQRA01000005">
    <property type="protein sequence ID" value="EZH73504.1"/>
    <property type="molecule type" value="Genomic_DNA"/>
</dbReference>
<evidence type="ECO:0000259" key="2">
    <source>
        <dbReference type="Pfam" id="PF02517"/>
    </source>
</evidence>
<feature type="transmembrane region" description="Helical" evidence="1">
    <location>
        <begin position="193"/>
        <end position="215"/>
    </location>
</feature>
<keyword evidence="1" id="KW-1133">Transmembrane helix</keyword>
<evidence type="ECO:0000313" key="3">
    <source>
        <dbReference type="EMBL" id="EZH73504.1"/>
    </source>
</evidence>
<dbReference type="GO" id="GO:0080120">
    <property type="term" value="P:CAAX-box protein maturation"/>
    <property type="evidence" value="ECO:0007669"/>
    <property type="project" value="UniProtKB-ARBA"/>
</dbReference>
<organism evidence="3 4">
    <name type="scientific">Aquimarina atlantica</name>
    <dbReference type="NCBI Taxonomy" id="1317122"/>
    <lineage>
        <taxon>Bacteria</taxon>
        <taxon>Pseudomonadati</taxon>
        <taxon>Bacteroidota</taxon>
        <taxon>Flavobacteriia</taxon>
        <taxon>Flavobacteriales</taxon>
        <taxon>Flavobacteriaceae</taxon>
        <taxon>Aquimarina</taxon>
    </lineage>
</organism>
<dbReference type="OrthoDB" id="9807747at2"/>
<proteinExistence type="predicted"/>
<feature type="transmembrane region" description="Helical" evidence="1">
    <location>
        <begin position="141"/>
        <end position="163"/>
    </location>
</feature>
<sequence>MNITFLKTKLTFIITITLCCLLYLSGYFQMIIGAILMIIASAVEYRKDLFRSLGFQRKRFNVKNLLIIAPIYGAVIFLFYSYVMLPSVTYITGQPIDFSVFKPYVGNLPKTLNLLVLIWISAAFAEEIVFRGYLMRQFTKFFGSSNISLVINILLLGLLFGFTHAYQGISGQILSGLTGMILAVIFHLRKSDLWFNIAVHGFIDTVFLIFLYNGWL</sequence>
<name>A0A023BU79_9FLAO</name>
<feature type="transmembrane region" description="Helical" evidence="1">
    <location>
        <begin position="64"/>
        <end position="91"/>
    </location>
</feature>
<feature type="domain" description="CAAX prenyl protease 2/Lysostaphin resistance protein A-like" evidence="2">
    <location>
        <begin position="112"/>
        <end position="205"/>
    </location>
</feature>
<dbReference type="STRING" id="1317122.ATO12_16335"/>
<gene>
    <name evidence="3" type="ORF">ATO12_16335</name>
</gene>
<feature type="transmembrane region" description="Helical" evidence="1">
    <location>
        <begin position="111"/>
        <end position="129"/>
    </location>
</feature>
<dbReference type="Proteomes" id="UP000023541">
    <property type="component" value="Unassembled WGS sequence"/>
</dbReference>
<evidence type="ECO:0000313" key="4">
    <source>
        <dbReference type="Proteomes" id="UP000023541"/>
    </source>
</evidence>
<dbReference type="Pfam" id="PF02517">
    <property type="entry name" value="Rce1-like"/>
    <property type="match status" value="1"/>
</dbReference>
<dbReference type="RefSeq" id="WP_034242199.1">
    <property type="nucleotide sequence ID" value="NZ_AQRA01000005.1"/>
</dbReference>
<feature type="transmembrane region" description="Helical" evidence="1">
    <location>
        <begin position="169"/>
        <end position="186"/>
    </location>
</feature>
<dbReference type="GO" id="GO:0004175">
    <property type="term" value="F:endopeptidase activity"/>
    <property type="evidence" value="ECO:0007669"/>
    <property type="project" value="UniProtKB-ARBA"/>
</dbReference>
<dbReference type="eggNOG" id="COG1266">
    <property type="taxonomic scope" value="Bacteria"/>
</dbReference>
<keyword evidence="4" id="KW-1185">Reference proteome</keyword>
<dbReference type="PANTHER" id="PTHR39430">
    <property type="entry name" value="MEMBRANE-ASSOCIATED PROTEASE-RELATED"/>
    <property type="match status" value="1"/>
</dbReference>
<keyword evidence="1" id="KW-0812">Transmembrane</keyword>
<comment type="caution">
    <text evidence="3">The sequence shown here is derived from an EMBL/GenBank/DDBJ whole genome shotgun (WGS) entry which is preliminary data.</text>
</comment>
<dbReference type="InterPro" id="IPR003675">
    <property type="entry name" value="Rce1/LyrA-like_dom"/>
</dbReference>
<accession>A0A023BU79</accession>